<keyword evidence="3" id="KW-0479">Metal-binding</keyword>
<dbReference type="PANTHER" id="PTHR42994:SF2">
    <property type="entry name" value="PEPTIDASE"/>
    <property type="match status" value="1"/>
</dbReference>
<evidence type="ECO:0000256" key="2">
    <source>
        <dbReference type="ARBA" id="ARBA00022670"/>
    </source>
</evidence>
<dbReference type="InterPro" id="IPR011650">
    <property type="entry name" value="Peptidase_M20_dimer"/>
</dbReference>
<comment type="cofactor">
    <cofactor evidence="1">
        <name>Zn(2+)</name>
        <dbReference type="ChEBI" id="CHEBI:29105"/>
    </cofactor>
</comment>
<dbReference type="Pfam" id="PF01546">
    <property type="entry name" value="Peptidase_M20"/>
    <property type="match status" value="1"/>
</dbReference>
<keyword evidence="4" id="KW-0378">Hydrolase</keyword>
<dbReference type="Gene3D" id="3.40.630.10">
    <property type="entry name" value="Zn peptidases"/>
    <property type="match status" value="1"/>
</dbReference>
<name>A0A3B1DJF6_9ZZZZ</name>
<evidence type="ECO:0000313" key="8">
    <source>
        <dbReference type="EMBL" id="VAX28737.1"/>
    </source>
</evidence>
<dbReference type="AlphaFoldDB" id="A0A3B1DJF6"/>
<feature type="domain" description="Peptidase M20 dimerisation" evidence="7">
    <location>
        <begin position="192"/>
        <end position="282"/>
    </location>
</feature>
<dbReference type="GO" id="GO:0046872">
    <property type="term" value="F:metal ion binding"/>
    <property type="evidence" value="ECO:0007669"/>
    <property type="project" value="UniProtKB-KW"/>
</dbReference>
<dbReference type="SUPFAM" id="SSF55031">
    <property type="entry name" value="Bacterial exopeptidase dimerisation domain"/>
    <property type="match status" value="1"/>
</dbReference>
<dbReference type="PROSITE" id="PS00758">
    <property type="entry name" value="ARGE_DAPE_CPG2_1"/>
    <property type="match status" value="1"/>
</dbReference>
<keyword evidence="5" id="KW-0862">Zinc</keyword>
<keyword evidence="6" id="KW-0482">Metalloprotease</keyword>
<accession>A0A3B1DJF6</accession>
<dbReference type="GO" id="GO:0008237">
    <property type="term" value="F:metallopeptidase activity"/>
    <property type="evidence" value="ECO:0007669"/>
    <property type="project" value="UniProtKB-KW"/>
</dbReference>
<evidence type="ECO:0000256" key="4">
    <source>
        <dbReference type="ARBA" id="ARBA00022801"/>
    </source>
</evidence>
<sequence length="391" mass="42290">MKEGQTHIKNTGLNLERMKAHFLEIVQIDSLSKKEKAVALVLQKQLEAIGVSVSYDDAGEAIGGEIGNMIARLPATDPGRPPLLLSAHMDTVVPGEGIKPICEGDVIRSDGTTILGGDDKSGISIIFEVLRTLTEKKIPHGEIEVVLTICEEYGLVGAKHLDISKLHSKSGIVLDCDHANFLFTRSPASDRLEFTIHGIAAHAGVCPEEGISAIQIAAEAISRMPLGRIDSETTANVGVIEGGAAVNIVPKTVFLRAESRSHNKEKLAAQTERMRACFQEAVEKFSVEIKGERLQGRVEENIWRDYNPIKLPDNAPIVRAVLQAAQKCGYSVKTNATGGGCDANIFNEKGITVPNLGTGMHQIHTVHEWVSVSEMNQTAHVIFEVVKTFGK</sequence>
<dbReference type="InterPro" id="IPR002933">
    <property type="entry name" value="Peptidase_M20"/>
</dbReference>
<evidence type="ECO:0000256" key="6">
    <source>
        <dbReference type="ARBA" id="ARBA00023049"/>
    </source>
</evidence>
<organism evidence="8">
    <name type="scientific">hydrothermal vent metagenome</name>
    <dbReference type="NCBI Taxonomy" id="652676"/>
    <lineage>
        <taxon>unclassified sequences</taxon>
        <taxon>metagenomes</taxon>
        <taxon>ecological metagenomes</taxon>
    </lineage>
</organism>
<gene>
    <name evidence="8" type="ORF">MNBD_NITROSPIRAE01-614</name>
</gene>
<protein>
    <submittedName>
        <fullName evidence="8">Uncharacterized peptidase YqjE</fullName>
    </submittedName>
</protein>
<dbReference type="InterPro" id="IPR010162">
    <property type="entry name" value="PepT-like"/>
</dbReference>
<evidence type="ECO:0000256" key="1">
    <source>
        <dbReference type="ARBA" id="ARBA00001947"/>
    </source>
</evidence>
<evidence type="ECO:0000256" key="3">
    <source>
        <dbReference type="ARBA" id="ARBA00022723"/>
    </source>
</evidence>
<dbReference type="InterPro" id="IPR036264">
    <property type="entry name" value="Bact_exopeptidase_dim_dom"/>
</dbReference>
<keyword evidence="2" id="KW-0645">Protease</keyword>
<dbReference type="PANTHER" id="PTHR42994">
    <property type="entry name" value="PEPTIDASE T"/>
    <property type="match status" value="1"/>
</dbReference>
<dbReference type="PIRSF" id="PIRSF001123">
    <property type="entry name" value="PepA_GA"/>
    <property type="match status" value="1"/>
</dbReference>
<dbReference type="InterPro" id="IPR001261">
    <property type="entry name" value="ArgE/DapE_CS"/>
</dbReference>
<dbReference type="EMBL" id="UOGF01000042">
    <property type="protein sequence ID" value="VAX28737.1"/>
    <property type="molecule type" value="Genomic_DNA"/>
</dbReference>
<evidence type="ECO:0000259" key="7">
    <source>
        <dbReference type="Pfam" id="PF07687"/>
    </source>
</evidence>
<reference evidence="8" key="1">
    <citation type="submission" date="2018-06" db="EMBL/GenBank/DDBJ databases">
        <authorList>
            <person name="Zhirakovskaya E."/>
        </authorList>
    </citation>
    <scope>NUCLEOTIDE SEQUENCE</scope>
</reference>
<proteinExistence type="predicted"/>
<dbReference type="InterPro" id="IPR008007">
    <property type="entry name" value="Peptidase_M42"/>
</dbReference>
<dbReference type="Gene3D" id="3.30.70.360">
    <property type="match status" value="1"/>
</dbReference>
<dbReference type="SUPFAM" id="SSF53187">
    <property type="entry name" value="Zn-dependent exopeptidases"/>
    <property type="match status" value="1"/>
</dbReference>
<dbReference type="Pfam" id="PF07687">
    <property type="entry name" value="M20_dimer"/>
    <property type="match status" value="1"/>
</dbReference>
<dbReference type="NCBIfam" id="TIGR01883">
    <property type="entry name" value="PepT-like"/>
    <property type="match status" value="1"/>
</dbReference>
<evidence type="ECO:0000256" key="5">
    <source>
        <dbReference type="ARBA" id="ARBA00022833"/>
    </source>
</evidence>
<dbReference type="GO" id="GO:0006508">
    <property type="term" value="P:proteolysis"/>
    <property type="evidence" value="ECO:0007669"/>
    <property type="project" value="UniProtKB-KW"/>
</dbReference>